<accession>A0A482X8P0</accession>
<comment type="caution">
    <text evidence="1">The sequence shown here is derived from an EMBL/GenBank/DDBJ whole genome shotgun (WGS) entry which is preliminary data.</text>
</comment>
<name>A0A482X8P0_LAOST</name>
<dbReference type="AlphaFoldDB" id="A0A482X8P0"/>
<reference evidence="1 2" key="1">
    <citation type="journal article" date="2017" name="Gigascience">
        <title>Genome sequence of the small brown planthopper, Laodelphax striatellus.</title>
        <authorList>
            <person name="Zhu J."/>
            <person name="Jiang F."/>
            <person name="Wang X."/>
            <person name="Yang P."/>
            <person name="Bao Y."/>
            <person name="Zhao W."/>
            <person name="Wang W."/>
            <person name="Lu H."/>
            <person name="Wang Q."/>
            <person name="Cui N."/>
            <person name="Li J."/>
            <person name="Chen X."/>
            <person name="Luo L."/>
            <person name="Yu J."/>
            <person name="Kang L."/>
            <person name="Cui F."/>
        </authorList>
    </citation>
    <scope>NUCLEOTIDE SEQUENCE [LARGE SCALE GENOMIC DNA]</scope>
    <source>
        <strain evidence="1">Lst14</strain>
    </source>
</reference>
<keyword evidence="2" id="KW-1185">Reference proteome</keyword>
<gene>
    <name evidence="1" type="ORF">LSTR_LSTR011616</name>
</gene>
<organism evidence="1 2">
    <name type="scientific">Laodelphax striatellus</name>
    <name type="common">Small brown planthopper</name>
    <name type="synonym">Delphax striatella</name>
    <dbReference type="NCBI Taxonomy" id="195883"/>
    <lineage>
        <taxon>Eukaryota</taxon>
        <taxon>Metazoa</taxon>
        <taxon>Ecdysozoa</taxon>
        <taxon>Arthropoda</taxon>
        <taxon>Hexapoda</taxon>
        <taxon>Insecta</taxon>
        <taxon>Pterygota</taxon>
        <taxon>Neoptera</taxon>
        <taxon>Paraneoptera</taxon>
        <taxon>Hemiptera</taxon>
        <taxon>Auchenorrhyncha</taxon>
        <taxon>Fulgoroidea</taxon>
        <taxon>Delphacidae</taxon>
        <taxon>Criomorphinae</taxon>
        <taxon>Laodelphax</taxon>
    </lineage>
</organism>
<evidence type="ECO:0000313" key="1">
    <source>
        <dbReference type="EMBL" id="RZF41681.1"/>
    </source>
</evidence>
<dbReference type="EMBL" id="QKKF02016501">
    <property type="protein sequence ID" value="RZF41681.1"/>
    <property type="molecule type" value="Genomic_DNA"/>
</dbReference>
<evidence type="ECO:0000313" key="2">
    <source>
        <dbReference type="Proteomes" id="UP000291343"/>
    </source>
</evidence>
<protein>
    <submittedName>
        <fullName evidence="1">Uncharacterized protein</fullName>
    </submittedName>
</protein>
<dbReference type="Proteomes" id="UP000291343">
    <property type="component" value="Unassembled WGS sequence"/>
</dbReference>
<dbReference type="InParanoid" id="A0A482X8P0"/>
<sequence length="70" mass="7629">MEEAMFKDVIDGLESLRYEEQDEEVEGTVVDVEGTDADVEGTDADVEGIDVDVEGTRETSGVFFALPVTK</sequence>
<proteinExistence type="predicted"/>